<evidence type="ECO:0000313" key="4">
    <source>
        <dbReference type="Proteomes" id="UP001427805"/>
    </source>
</evidence>
<reference evidence="3 4" key="1">
    <citation type="submission" date="2024-05" db="EMBL/GenBank/DDBJ databases">
        <title>Sphingomonas sp. HF-S3 16S ribosomal RNA gene Genome sequencing and assembly.</title>
        <authorList>
            <person name="Lee H."/>
        </authorList>
    </citation>
    <scope>NUCLEOTIDE SEQUENCE [LARGE SCALE GENOMIC DNA]</scope>
    <source>
        <strain evidence="3 4">HF-S3</strain>
    </source>
</reference>
<gene>
    <name evidence="3" type="ORF">TPR58_20860</name>
</gene>
<dbReference type="Proteomes" id="UP001427805">
    <property type="component" value="Unassembled WGS sequence"/>
</dbReference>
<accession>A0ABV0BGZ4</accession>
<protein>
    <recommendedName>
        <fullName evidence="5">BcpO-related WXXGXW repeat protein</fullName>
    </recommendedName>
</protein>
<comment type="caution">
    <text evidence="3">The sequence shown here is derived from an EMBL/GenBank/DDBJ whole genome shotgun (WGS) entry which is preliminary data.</text>
</comment>
<evidence type="ECO:0000256" key="2">
    <source>
        <dbReference type="SAM" id="SignalP"/>
    </source>
</evidence>
<dbReference type="EMBL" id="JBDIZK010000015">
    <property type="protein sequence ID" value="MEN3749637.1"/>
    <property type="molecule type" value="Genomic_DNA"/>
</dbReference>
<feature type="compositionally biased region" description="Basic and acidic residues" evidence="1">
    <location>
        <begin position="345"/>
        <end position="355"/>
    </location>
</feature>
<feature type="chain" id="PRO_5045531534" description="BcpO-related WXXGXW repeat protein" evidence="2">
    <location>
        <begin position="24"/>
        <end position="355"/>
    </location>
</feature>
<evidence type="ECO:0000256" key="1">
    <source>
        <dbReference type="SAM" id="MobiDB-lite"/>
    </source>
</evidence>
<dbReference type="RefSeq" id="WP_346248681.1">
    <property type="nucleotide sequence ID" value="NZ_JBDIZK010000015.1"/>
</dbReference>
<name>A0ABV0BGZ4_9SPHN</name>
<dbReference type="InterPro" id="IPR024447">
    <property type="entry name" value="YXWGXW_rpt"/>
</dbReference>
<organism evidence="3 4">
    <name type="scientific">Sphingomonas rustica</name>
    <dbReference type="NCBI Taxonomy" id="3103142"/>
    <lineage>
        <taxon>Bacteria</taxon>
        <taxon>Pseudomonadati</taxon>
        <taxon>Pseudomonadota</taxon>
        <taxon>Alphaproteobacteria</taxon>
        <taxon>Sphingomonadales</taxon>
        <taxon>Sphingomonadaceae</taxon>
        <taxon>Sphingomonas</taxon>
    </lineage>
</organism>
<sequence length="355" mass="39232">MFRVMTAMVSLGATLAIAVPAGAQISVDISVGVPPPPLPVYEQPPLPGPDYIWTPGYWAWDDIVDDYYWVPGTWVLAPRPGLLWTPPWWGWDDGAYVFHSGYWGPHVGFYGGVPYGYGYTGYGFEGGYWRGNHVYYNRVVTNVTNVHITNIYQKNVVVNRVTRISYNGGPGGVQARPARQDLIAAHEAHLMPTRNQFQHLVAARTDPRAFVTANRGRPPLVATPRPLAAPGGPGRGMAPPDGRAAFRDPRMDRAMPVDERRGDPPPFARERPMDEPRPRSDVRGGGVPSDRPPPPVHGRMQQSGWSDRPAPPPPHRMAMPVPRPLAGPPRPAYHPAPAPRPKAPPRRDDRHDHHG</sequence>
<keyword evidence="2" id="KW-0732">Signal</keyword>
<evidence type="ECO:0008006" key="5">
    <source>
        <dbReference type="Google" id="ProtNLM"/>
    </source>
</evidence>
<feature type="compositionally biased region" description="Basic and acidic residues" evidence="1">
    <location>
        <begin position="244"/>
        <end position="282"/>
    </location>
</feature>
<keyword evidence="4" id="KW-1185">Reference proteome</keyword>
<dbReference type="Pfam" id="PF12779">
    <property type="entry name" value="WXXGXW"/>
    <property type="match status" value="1"/>
</dbReference>
<feature type="compositionally biased region" description="Low complexity" evidence="1">
    <location>
        <begin position="222"/>
        <end position="243"/>
    </location>
</feature>
<feature type="signal peptide" evidence="2">
    <location>
        <begin position="1"/>
        <end position="23"/>
    </location>
</feature>
<feature type="compositionally biased region" description="Pro residues" evidence="1">
    <location>
        <begin position="309"/>
        <end position="342"/>
    </location>
</feature>
<evidence type="ECO:0000313" key="3">
    <source>
        <dbReference type="EMBL" id="MEN3749637.1"/>
    </source>
</evidence>
<proteinExistence type="predicted"/>
<feature type="region of interest" description="Disordered" evidence="1">
    <location>
        <begin position="214"/>
        <end position="355"/>
    </location>
</feature>